<evidence type="ECO:0000313" key="2">
    <source>
        <dbReference type="EMBL" id="CAK9159078.1"/>
    </source>
</evidence>
<proteinExistence type="predicted"/>
<dbReference type="AlphaFoldDB" id="A0ABC8SPG0"/>
<dbReference type="EMBL" id="CAUOFW020003292">
    <property type="protein sequence ID" value="CAK9159078.1"/>
    <property type="molecule type" value="Genomic_DNA"/>
</dbReference>
<name>A0ABC8SPG0_9AQUA</name>
<protein>
    <submittedName>
        <fullName evidence="2">Uncharacterized protein</fullName>
    </submittedName>
</protein>
<evidence type="ECO:0000313" key="3">
    <source>
        <dbReference type="Proteomes" id="UP001642360"/>
    </source>
</evidence>
<comment type="caution">
    <text evidence="2">The sequence shown here is derived from an EMBL/GenBank/DDBJ whole genome shotgun (WGS) entry which is preliminary data.</text>
</comment>
<keyword evidence="3" id="KW-1185">Reference proteome</keyword>
<gene>
    <name evidence="2" type="ORF">ILEXP_LOCUS27756</name>
</gene>
<organism evidence="2 3">
    <name type="scientific">Ilex paraguariensis</name>
    <name type="common">yerba mate</name>
    <dbReference type="NCBI Taxonomy" id="185542"/>
    <lineage>
        <taxon>Eukaryota</taxon>
        <taxon>Viridiplantae</taxon>
        <taxon>Streptophyta</taxon>
        <taxon>Embryophyta</taxon>
        <taxon>Tracheophyta</taxon>
        <taxon>Spermatophyta</taxon>
        <taxon>Magnoliopsida</taxon>
        <taxon>eudicotyledons</taxon>
        <taxon>Gunneridae</taxon>
        <taxon>Pentapetalae</taxon>
        <taxon>asterids</taxon>
        <taxon>campanulids</taxon>
        <taxon>Aquifoliales</taxon>
        <taxon>Aquifoliaceae</taxon>
        <taxon>Ilex</taxon>
    </lineage>
</organism>
<evidence type="ECO:0000256" key="1">
    <source>
        <dbReference type="SAM" id="MobiDB-lite"/>
    </source>
</evidence>
<reference evidence="2 3" key="1">
    <citation type="submission" date="2024-02" db="EMBL/GenBank/DDBJ databases">
        <authorList>
            <person name="Vignale AGUSTIN F."/>
            <person name="Sosa J E."/>
            <person name="Modenutti C."/>
        </authorList>
    </citation>
    <scope>NUCLEOTIDE SEQUENCE [LARGE SCALE GENOMIC DNA]</scope>
</reference>
<feature type="region of interest" description="Disordered" evidence="1">
    <location>
        <begin position="1"/>
        <end position="20"/>
    </location>
</feature>
<sequence>MVLNYSTEADNTKTARRKPKSTIHVESNNYQKMKLAKLKFTTSFPSILSIESEFLTSKVGEPTKWSRKVISNMISHICIPFLLKRINWEGQQIHQVMSRAVLDDEDDIVECFLQFLCCIRTDPYNEERKMLPVNLNIEKHITLPEGEFERRVSKYDEQKSLDGEFERKYKDAISQSRPEIFGGVMLFQS</sequence>
<accession>A0ABC8SPG0</accession>
<dbReference type="Proteomes" id="UP001642360">
    <property type="component" value="Unassembled WGS sequence"/>
</dbReference>